<feature type="compositionally biased region" description="Polar residues" evidence="1">
    <location>
        <begin position="1"/>
        <end position="13"/>
    </location>
</feature>
<sequence>MYSSNPNEFQKFSTAPPPYSKSVTSGVPVSSTNQFYSDNSKPPIASIQCKTLVHKPVLFASLPSFFQLLSPPPPDLRWFQIDEDLSFLEAVDDEVHAGSRPDPHQFDGDDVDDEDFENYDDFEVPSRLDHEGYSQPKIDERG</sequence>
<feature type="compositionally biased region" description="Acidic residues" evidence="1">
    <location>
        <begin position="108"/>
        <end position="123"/>
    </location>
</feature>
<feature type="region of interest" description="Disordered" evidence="1">
    <location>
        <begin position="96"/>
        <end position="142"/>
    </location>
</feature>
<evidence type="ECO:0000313" key="2">
    <source>
        <dbReference type="EMBL" id="MPA67475.1"/>
    </source>
</evidence>
<organism evidence="2">
    <name type="scientific">Davidia involucrata</name>
    <name type="common">Dove tree</name>
    <dbReference type="NCBI Taxonomy" id="16924"/>
    <lineage>
        <taxon>Eukaryota</taxon>
        <taxon>Viridiplantae</taxon>
        <taxon>Streptophyta</taxon>
        <taxon>Embryophyta</taxon>
        <taxon>Tracheophyta</taxon>
        <taxon>Spermatophyta</taxon>
        <taxon>Magnoliopsida</taxon>
        <taxon>eudicotyledons</taxon>
        <taxon>Gunneridae</taxon>
        <taxon>Pentapetalae</taxon>
        <taxon>asterids</taxon>
        <taxon>Cornales</taxon>
        <taxon>Nyssaceae</taxon>
        <taxon>Davidia</taxon>
    </lineage>
</organism>
<feature type="region of interest" description="Disordered" evidence="1">
    <location>
        <begin position="1"/>
        <end position="40"/>
    </location>
</feature>
<protein>
    <submittedName>
        <fullName evidence="2">Uncharacterized protein</fullName>
    </submittedName>
</protein>
<gene>
    <name evidence="2" type="ORF">Din_036916</name>
</gene>
<accession>A0A5B7BFV5</accession>
<dbReference type="EMBL" id="GHES01036916">
    <property type="protein sequence ID" value="MPA67475.1"/>
    <property type="molecule type" value="Transcribed_RNA"/>
</dbReference>
<dbReference type="AlphaFoldDB" id="A0A5B7BFV5"/>
<name>A0A5B7BFV5_DAVIN</name>
<feature type="compositionally biased region" description="Basic and acidic residues" evidence="1">
    <location>
        <begin position="96"/>
        <end position="107"/>
    </location>
</feature>
<feature type="compositionally biased region" description="Basic and acidic residues" evidence="1">
    <location>
        <begin position="124"/>
        <end position="142"/>
    </location>
</feature>
<proteinExistence type="predicted"/>
<evidence type="ECO:0000256" key="1">
    <source>
        <dbReference type="SAM" id="MobiDB-lite"/>
    </source>
</evidence>
<reference evidence="2" key="1">
    <citation type="submission" date="2019-08" db="EMBL/GenBank/DDBJ databases">
        <title>Reference gene set and small RNA set construction with multiple tissues from Davidia involucrata Baill.</title>
        <authorList>
            <person name="Yang H."/>
            <person name="Zhou C."/>
            <person name="Li G."/>
            <person name="Wang J."/>
            <person name="Gao P."/>
            <person name="Wang M."/>
            <person name="Wang R."/>
            <person name="Zhao Y."/>
        </authorList>
    </citation>
    <scope>NUCLEOTIDE SEQUENCE</scope>
    <source>
        <tissue evidence="2">Mixed with DoveR01_LX</tissue>
    </source>
</reference>
<feature type="compositionally biased region" description="Polar residues" evidence="1">
    <location>
        <begin position="21"/>
        <end position="40"/>
    </location>
</feature>